<evidence type="ECO:0000313" key="4">
    <source>
        <dbReference type="RefSeq" id="XP_045552130.1"/>
    </source>
</evidence>
<dbReference type="Gene3D" id="3.30.420.10">
    <property type="entry name" value="Ribonuclease H-like superfamily/Ribonuclease H"/>
    <property type="match status" value="1"/>
</dbReference>
<dbReference type="CDD" id="cd04508">
    <property type="entry name" value="Tudor_SF"/>
    <property type="match status" value="1"/>
</dbReference>
<organism evidence="3 4">
    <name type="scientific">Salmo salar</name>
    <name type="common">Atlantic salmon</name>
    <dbReference type="NCBI Taxonomy" id="8030"/>
    <lineage>
        <taxon>Eukaryota</taxon>
        <taxon>Metazoa</taxon>
        <taxon>Chordata</taxon>
        <taxon>Craniata</taxon>
        <taxon>Vertebrata</taxon>
        <taxon>Euteleostomi</taxon>
        <taxon>Actinopterygii</taxon>
        <taxon>Neopterygii</taxon>
        <taxon>Teleostei</taxon>
        <taxon>Protacanthopterygii</taxon>
        <taxon>Salmoniformes</taxon>
        <taxon>Salmonidae</taxon>
        <taxon>Salmoninae</taxon>
        <taxon>Salmo</taxon>
    </lineage>
</organism>
<keyword evidence="3" id="KW-1185">Reference proteome</keyword>
<dbReference type="Proteomes" id="UP001652741">
    <property type="component" value="Chromosome ssa15"/>
</dbReference>
<feature type="compositionally biased region" description="Polar residues" evidence="1">
    <location>
        <begin position="352"/>
        <end position="363"/>
    </location>
</feature>
<dbReference type="PANTHER" id="PTHR37984">
    <property type="entry name" value="PROTEIN CBG26694"/>
    <property type="match status" value="1"/>
</dbReference>
<dbReference type="InterPro" id="IPR012337">
    <property type="entry name" value="RNaseH-like_sf"/>
</dbReference>
<dbReference type="Pfam" id="PF00665">
    <property type="entry name" value="rve"/>
    <property type="match status" value="1"/>
</dbReference>
<feature type="domain" description="Integrase catalytic" evidence="2">
    <location>
        <begin position="63"/>
        <end position="214"/>
    </location>
</feature>
<feature type="region of interest" description="Disordered" evidence="1">
    <location>
        <begin position="328"/>
        <end position="396"/>
    </location>
</feature>
<evidence type="ECO:0000313" key="3">
    <source>
        <dbReference type="Proteomes" id="UP001652741"/>
    </source>
</evidence>
<reference evidence="4" key="1">
    <citation type="submission" date="2025-08" db="UniProtKB">
        <authorList>
            <consortium name="RefSeq"/>
        </authorList>
    </citation>
    <scope>IDENTIFICATION</scope>
</reference>
<dbReference type="InterPro" id="IPR001584">
    <property type="entry name" value="Integrase_cat-core"/>
</dbReference>
<feature type="compositionally biased region" description="Polar residues" evidence="1">
    <location>
        <begin position="227"/>
        <end position="237"/>
    </location>
</feature>
<dbReference type="InterPro" id="IPR050951">
    <property type="entry name" value="Retrovirus_Pol_polyprotein"/>
</dbReference>
<dbReference type="RefSeq" id="XP_045552130.1">
    <property type="nucleotide sequence ID" value="XM_045696174.1"/>
</dbReference>
<proteinExistence type="predicted"/>
<dbReference type="InterPro" id="IPR036397">
    <property type="entry name" value="RNaseH_sf"/>
</dbReference>
<gene>
    <name evidence="4" type="primary">LOC123727329</name>
</gene>
<evidence type="ECO:0000256" key="1">
    <source>
        <dbReference type="SAM" id="MobiDB-lite"/>
    </source>
</evidence>
<sequence length="396" mass="45418">MQRWALLLSAHHYDIKYRRSEQHCSYFCWPGLDAAIKDKVKSCSACQQMRNMPQLAPLHPWDFPEEPWQRVHIDYAGPLEDRMFLVVVDAHSKWPEVTVMKSTSAERTIEELWSIYSRFGLPTQLVSDNGPQLVSEEFRSFMEANGIQHIKSAPYHPATNGLAERFVQTMKQALKSSQGNGSLNRRLNTFLLTYRNTPHATTKVAPASAIMKRQLRTRLDLLRSPKTKQVVQTQQRSQVERRSKAKDRSFIAGERVLARNYCKDPKWIPATVVAQTGPVSYTVHTPENIIWRRHVDQLLPGTNLRDDSCQVTNQDQLLETYHDYELSPEHPLQQPTNVESAPDSPEPARVPTQGTVAPQSGHTPSPLRLRDNVTVDSPVRRHYPARERRPPDRLTI</sequence>
<feature type="region of interest" description="Disordered" evidence="1">
    <location>
        <begin position="226"/>
        <end position="246"/>
    </location>
</feature>
<dbReference type="GeneID" id="123727329"/>
<name>A0ABM3D001_SALSA</name>
<dbReference type="PROSITE" id="PS50994">
    <property type="entry name" value="INTEGRASE"/>
    <property type="match status" value="1"/>
</dbReference>
<feature type="compositionally biased region" description="Basic and acidic residues" evidence="1">
    <location>
        <begin position="384"/>
        <end position="396"/>
    </location>
</feature>
<protein>
    <submittedName>
        <fullName evidence="4">Uncharacterized protein K02A2.6-like</fullName>
    </submittedName>
</protein>
<evidence type="ECO:0000259" key="2">
    <source>
        <dbReference type="PROSITE" id="PS50994"/>
    </source>
</evidence>
<dbReference type="PANTHER" id="PTHR37984:SF13">
    <property type="entry name" value="RIBONUCLEASE H"/>
    <property type="match status" value="1"/>
</dbReference>
<dbReference type="SUPFAM" id="SSF53098">
    <property type="entry name" value="Ribonuclease H-like"/>
    <property type="match status" value="1"/>
</dbReference>
<accession>A0ABM3D001</accession>